<feature type="coiled-coil region" evidence="4">
    <location>
        <begin position="247"/>
        <end position="340"/>
    </location>
</feature>
<dbReference type="GO" id="GO:0008017">
    <property type="term" value="F:microtubule binding"/>
    <property type="evidence" value="ECO:0007669"/>
    <property type="project" value="InterPro"/>
</dbReference>
<name>A0A9W8ECQ4_9FUNG</name>
<feature type="region of interest" description="Disordered" evidence="5">
    <location>
        <begin position="642"/>
        <end position="664"/>
    </location>
</feature>
<evidence type="ECO:0000313" key="9">
    <source>
        <dbReference type="Proteomes" id="UP001151582"/>
    </source>
</evidence>
<feature type="domain" description="Hook C-terminal" evidence="6">
    <location>
        <begin position="279"/>
        <end position="644"/>
    </location>
</feature>
<dbReference type="Proteomes" id="UP001151582">
    <property type="component" value="Unassembled WGS sequence"/>
</dbReference>
<feature type="domain" description="HOOK N-terminal" evidence="7">
    <location>
        <begin position="89"/>
        <end position="219"/>
    </location>
</feature>
<reference evidence="8" key="1">
    <citation type="submission" date="2022-07" db="EMBL/GenBank/DDBJ databases">
        <title>Phylogenomic reconstructions and comparative analyses of Kickxellomycotina fungi.</title>
        <authorList>
            <person name="Reynolds N.K."/>
            <person name="Stajich J.E."/>
            <person name="Barry K."/>
            <person name="Grigoriev I.V."/>
            <person name="Crous P."/>
            <person name="Smith M.E."/>
        </authorList>
    </citation>
    <scope>NUCLEOTIDE SEQUENCE</scope>
    <source>
        <strain evidence="8">RSA 567</strain>
    </source>
</reference>
<organism evidence="8 9">
    <name type="scientific">Dimargaris verticillata</name>
    <dbReference type="NCBI Taxonomy" id="2761393"/>
    <lineage>
        <taxon>Eukaryota</taxon>
        <taxon>Fungi</taxon>
        <taxon>Fungi incertae sedis</taxon>
        <taxon>Zoopagomycota</taxon>
        <taxon>Kickxellomycotina</taxon>
        <taxon>Dimargaritomycetes</taxon>
        <taxon>Dimargaritales</taxon>
        <taxon>Dimargaritaceae</taxon>
        <taxon>Dimargaris</taxon>
    </lineage>
</organism>
<feature type="coiled-coil region" evidence="4">
    <location>
        <begin position="525"/>
        <end position="575"/>
    </location>
</feature>
<gene>
    <name evidence="8" type="ORF">H4R34_002655</name>
</gene>
<dbReference type="AlphaFoldDB" id="A0A9W8ECQ4"/>
<evidence type="ECO:0000259" key="6">
    <source>
        <dbReference type="Pfam" id="PF05622"/>
    </source>
</evidence>
<accession>A0A9W8ECQ4</accession>
<dbReference type="Gene3D" id="1.10.418.10">
    <property type="entry name" value="Calponin-like domain"/>
    <property type="match status" value="1"/>
</dbReference>
<comment type="subcellular location">
    <subcellularLocation>
        <location evidence="1">Cytoplasm</location>
    </subcellularLocation>
</comment>
<dbReference type="CDD" id="cd22211">
    <property type="entry name" value="HkD_SF"/>
    <property type="match status" value="1"/>
</dbReference>
<dbReference type="GO" id="GO:0031122">
    <property type="term" value="P:cytoplasmic microtubule organization"/>
    <property type="evidence" value="ECO:0007669"/>
    <property type="project" value="InterPro"/>
</dbReference>
<comment type="caution">
    <text evidence="8">The sequence shown here is derived from an EMBL/GenBank/DDBJ whole genome shotgun (WGS) entry which is preliminary data.</text>
</comment>
<dbReference type="OrthoDB" id="2129491at2759"/>
<dbReference type="InterPro" id="IPR036872">
    <property type="entry name" value="CH_dom_sf"/>
</dbReference>
<evidence type="ECO:0000256" key="1">
    <source>
        <dbReference type="ARBA" id="ARBA00004496"/>
    </source>
</evidence>
<dbReference type="GO" id="GO:0005737">
    <property type="term" value="C:cytoplasm"/>
    <property type="evidence" value="ECO:0007669"/>
    <property type="project" value="UniProtKB-SubCell"/>
</dbReference>
<evidence type="ECO:0000256" key="4">
    <source>
        <dbReference type="SAM" id="Coils"/>
    </source>
</evidence>
<keyword evidence="9" id="KW-1185">Reference proteome</keyword>
<dbReference type="GO" id="GO:0030705">
    <property type="term" value="P:cytoskeleton-dependent intracellular transport"/>
    <property type="evidence" value="ECO:0007669"/>
    <property type="project" value="InterPro"/>
</dbReference>
<dbReference type="EMBL" id="JANBQB010000195">
    <property type="protein sequence ID" value="KAJ1979913.1"/>
    <property type="molecule type" value="Genomic_DNA"/>
</dbReference>
<evidence type="ECO:0000256" key="5">
    <source>
        <dbReference type="SAM" id="MobiDB-lite"/>
    </source>
</evidence>
<dbReference type="PANTHER" id="PTHR18947:SF28">
    <property type="entry name" value="GIRDIN, ISOFORM A"/>
    <property type="match status" value="1"/>
</dbReference>
<evidence type="ECO:0008006" key="10">
    <source>
        <dbReference type="Google" id="ProtNLM"/>
    </source>
</evidence>
<dbReference type="PANTHER" id="PTHR18947">
    <property type="entry name" value="HOOK PROTEINS"/>
    <property type="match status" value="1"/>
</dbReference>
<proteinExistence type="predicted"/>
<evidence type="ECO:0000256" key="3">
    <source>
        <dbReference type="ARBA" id="ARBA00023054"/>
    </source>
</evidence>
<keyword evidence="3 4" id="KW-0175">Coiled coil</keyword>
<keyword evidence="2" id="KW-0963">Cytoplasm</keyword>
<evidence type="ECO:0000259" key="7">
    <source>
        <dbReference type="Pfam" id="PF19047"/>
    </source>
</evidence>
<dbReference type="Pfam" id="PF05622">
    <property type="entry name" value="HOOK"/>
    <property type="match status" value="1"/>
</dbReference>
<dbReference type="GO" id="GO:0005815">
    <property type="term" value="C:microtubule organizing center"/>
    <property type="evidence" value="ECO:0007669"/>
    <property type="project" value="TreeGrafter"/>
</dbReference>
<dbReference type="GO" id="GO:0051959">
    <property type="term" value="F:dynein light intermediate chain binding"/>
    <property type="evidence" value="ECO:0007669"/>
    <property type="project" value="TreeGrafter"/>
</dbReference>
<evidence type="ECO:0000256" key="2">
    <source>
        <dbReference type="ARBA" id="ARBA00022490"/>
    </source>
</evidence>
<dbReference type="SUPFAM" id="SSF116907">
    <property type="entry name" value="Hook domain"/>
    <property type="match status" value="1"/>
</dbReference>
<dbReference type="InterPro" id="IPR008636">
    <property type="entry name" value="Hook_C"/>
</dbReference>
<sequence length="754" mass="85894">MSSSNAHDNATSNGAVTSMYKFIQEDPNREYTVDANAQQVCRQLPNGNQSCIRVALDQKAMFEVMQKLDFFCTLPIDPEKTYLECKRANTFTILSKPVEAPTDLSDGIVLFEICANVDPKRFKLLQTADIGDNWVLKVNNLKKLHKMITHYYDDVLNQPIHKLDPVHLNLIAREGDTKELLKLCQLVLFLAVQSENNHQYVSQIQTLGPKAQHAIMILIETMQSQLVDSPHAVDGEGDEARINEQRLLTLEAELARLFSEKQSMEKTIGSLTQANTDLQTHAEELVATNKDTTAKLRDMERLLAQADQSGKADFLLRTEIDQLKQELEKAETRCHAAEMLAEEQTTIIADMNRRLEDGVKASAEATRLRDQLREYKHAAEKLQKTEHVLEKYKKKLEESGDLRRQIKVLEDQNQQLVGRNQSIEEEYRKVSQFKPLMDTYKEQLAALESKNNLLTLQHTEYEHEMRQLKDKLTLAESERQQGQEQLSILEDNLRELELNGGPTLESPTTPLKGNSLDNALADGTVVELKAKVARLEGELFTARKAQPDTGLADKVLLLENLLDDAKQSKAKLEQDYVHSHQRNLELESTIAQLRNDASSASTSDDGDHLVKENQKLRQQLQQREIHVQRLKAALTQHVEYKQQQQQHLPPSPQLSVTHSQTGSDYKEAIDSLQTSLASRTQEVDQLKQELHHTRSSCRRELDQMKRAVAQFGTWMMHNAHHPTHQPPKGPRTPHAPMSWMGQQRQGLNIKLQRP</sequence>
<feature type="coiled-coil region" evidence="4">
    <location>
        <begin position="365"/>
        <end position="499"/>
    </location>
</feature>
<evidence type="ECO:0000313" key="8">
    <source>
        <dbReference type="EMBL" id="KAJ1979913.1"/>
    </source>
</evidence>
<dbReference type="InterPro" id="IPR043936">
    <property type="entry name" value="HOOK_N"/>
</dbReference>
<protein>
    <recommendedName>
        <fullName evidence="10">HOOK N-terminal domain-containing protein</fullName>
    </recommendedName>
</protein>
<dbReference type="Pfam" id="PF19047">
    <property type="entry name" value="HOOK_N"/>
    <property type="match status" value="1"/>
</dbReference>